<evidence type="ECO:0000256" key="7">
    <source>
        <dbReference type="ARBA" id="ARBA00023242"/>
    </source>
</evidence>
<keyword evidence="5" id="KW-0805">Transcription regulation</keyword>
<dbReference type="EC" id="2.3.1.48" evidence="2"/>
<evidence type="ECO:0000256" key="5">
    <source>
        <dbReference type="ARBA" id="ARBA00023015"/>
    </source>
</evidence>
<feature type="non-terminal residue" evidence="10">
    <location>
        <position position="1"/>
    </location>
</feature>
<protein>
    <recommendedName>
        <fullName evidence="2">histone acetyltransferase</fullName>
        <ecNumber evidence="2">2.3.1.48</ecNumber>
    </recommendedName>
</protein>
<evidence type="ECO:0000256" key="6">
    <source>
        <dbReference type="ARBA" id="ARBA00023163"/>
    </source>
</evidence>
<evidence type="ECO:0000256" key="8">
    <source>
        <dbReference type="ARBA" id="ARBA00048017"/>
    </source>
</evidence>
<evidence type="ECO:0000313" key="11">
    <source>
        <dbReference type="EMBL" id="CAF1675596.1"/>
    </source>
</evidence>
<dbReference type="EMBL" id="CAJNOH010014660">
    <property type="protein sequence ID" value="CAF1557182.1"/>
    <property type="molecule type" value="Genomic_DNA"/>
</dbReference>
<dbReference type="GO" id="GO:0005667">
    <property type="term" value="C:transcription regulator complex"/>
    <property type="evidence" value="ECO:0007669"/>
    <property type="project" value="TreeGrafter"/>
</dbReference>
<dbReference type="EMBL" id="CAJNOL010016566">
    <property type="protein sequence ID" value="CAF1675596.1"/>
    <property type="molecule type" value="Genomic_DNA"/>
</dbReference>
<dbReference type="AlphaFoldDB" id="A0A815XGQ9"/>
<evidence type="ECO:0000256" key="1">
    <source>
        <dbReference type="ARBA" id="ARBA00004123"/>
    </source>
</evidence>
<dbReference type="GO" id="GO:0045944">
    <property type="term" value="P:positive regulation of transcription by RNA polymerase II"/>
    <property type="evidence" value="ECO:0007669"/>
    <property type="project" value="TreeGrafter"/>
</dbReference>
<dbReference type="GO" id="GO:0004402">
    <property type="term" value="F:histone acetyltransferase activity"/>
    <property type="evidence" value="ECO:0007669"/>
    <property type="project" value="InterPro"/>
</dbReference>
<evidence type="ECO:0000313" key="10">
    <source>
        <dbReference type="EMBL" id="CAF1557182.1"/>
    </source>
</evidence>
<evidence type="ECO:0000256" key="4">
    <source>
        <dbReference type="ARBA" id="ARBA00022853"/>
    </source>
</evidence>
<evidence type="ECO:0000256" key="2">
    <source>
        <dbReference type="ARBA" id="ARBA00013184"/>
    </source>
</evidence>
<comment type="caution">
    <text evidence="10">The sequence shown here is derived from an EMBL/GenBank/DDBJ whole genome shotgun (WGS) entry which is preliminary data.</text>
</comment>
<keyword evidence="6" id="KW-0804">Transcription</keyword>
<evidence type="ECO:0000259" key="9">
    <source>
        <dbReference type="PROSITE" id="PS51727"/>
    </source>
</evidence>
<dbReference type="PANTHER" id="PTHR13808:SF1">
    <property type="entry name" value="HISTONE ACETYLTRANSFERASE"/>
    <property type="match status" value="1"/>
</dbReference>
<feature type="domain" description="CBP/p300-type HAT" evidence="9">
    <location>
        <begin position="1"/>
        <end position="158"/>
    </location>
</feature>
<evidence type="ECO:0000313" key="12">
    <source>
        <dbReference type="Proteomes" id="UP000663854"/>
    </source>
</evidence>
<organism evidence="10 12">
    <name type="scientific">Rotaria sordida</name>
    <dbReference type="NCBI Taxonomy" id="392033"/>
    <lineage>
        <taxon>Eukaryota</taxon>
        <taxon>Metazoa</taxon>
        <taxon>Spiralia</taxon>
        <taxon>Gnathifera</taxon>
        <taxon>Rotifera</taxon>
        <taxon>Eurotatoria</taxon>
        <taxon>Bdelloidea</taxon>
        <taxon>Philodinida</taxon>
        <taxon>Philodinidae</taxon>
        <taxon>Rotaria</taxon>
    </lineage>
</organism>
<dbReference type="GO" id="GO:0003713">
    <property type="term" value="F:transcription coactivator activity"/>
    <property type="evidence" value="ECO:0007669"/>
    <property type="project" value="TreeGrafter"/>
</dbReference>
<dbReference type="Proteomes" id="UP000663870">
    <property type="component" value="Unassembled WGS sequence"/>
</dbReference>
<dbReference type="Proteomes" id="UP000663854">
    <property type="component" value="Unassembled WGS sequence"/>
</dbReference>
<dbReference type="GO" id="GO:0000123">
    <property type="term" value="C:histone acetyltransferase complex"/>
    <property type="evidence" value="ECO:0007669"/>
    <property type="project" value="TreeGrafter"/>
</dbReference>
<name>A0A815XGQ9_9BILA</name>
<dbReference type="GO" id="GO:0005634">
    <property type="term" value="C:nucleus"/>
    <property type="evidence" value="ECO:0007669"/>
    <property type="project" value="UniProtKB-SubCell"/>
</dbReference>
<dbReference type="PROSITE" id="PS51727">
    <property type="entry name" value="CBP_P300_HAT"/>
    <property type="match status" value="1"/>
</dbReference>
<sequence>YHEILIGYLDYVKQHRYIYAHIWACPANEGVDYIFYLRPFEQRLPKPKHLHDWFKKMLDRAIAEHIVIDYKDIMKDCLDNQVKTVLDIPYFDSDFWPTTIEESIEKLNQEEQRPQDVEIIPIIEDENCNVSIESEDATEVSRYCSNYFVAKIKIHVNI</sequence>
<keyword evidence="7" id="KW-0539">Nucleus</keyword>
<keyword evidence="3" id="KW-0808">Transferase</keyword>
<evidence type="ECO:0000256" key="3">
    <source>
        <dbReference type="ARBA" id="ARBA00022679"/>
    </source>
</evidence>
<accession>A0A815XGQ9</accession>
<dbReference type="InterPro" id="IPR031162">
    <property type="entry name" value="CBP_P300_HAT"/>
</dbReference>
<dbReference type="PANTHER" id="PTHR13808">
    <property type="entry name" value="CBP/P300-RELATED"/>
    <property type="match status" value="1"/>
</dbReference>
<comment type="catalytic activity">
    <reaction evidence="8">
        <text>L-lysyl-[protein] + acetyl-CoA = N(6)-acetyl-L-lysyl-[protein] + CoA + H(+)</text>
        <dbReference type="Rhea" id="RHEA:45948"/>
        <dbReference type="Rhea" id="RHEA-COMP:9752"/>
        <dbReference type="Rhea" id="RHEA-COMP:10731"/>
        <dbReference type="ChEBI" id="CHEBI:15378"/>
        <dbReference type="ChEBI" id="CHEBI:29969"/>
        <dbReference type="ChEBI" id="CHEBI:57287"/>
        <dbReference type="ChEBI" id="CHEBI:57288"/>
        <dbReference type="ChEBI" id="CHEBI:61930"/>
        <dbReference type="EC" id="2.3.1.48"/>
    </reaction>
</comment>
<proteinExistence type="predicted"/>
<dbReference type="InterPro" id="IPR013178">
    <property type="entry name" value="Histone_AcTrfase_Rtt109/CBP"/>
</dbReference>
<dbReference type="GO" id="GO:0031490">
    <property type="term" value="F:chromatin DNA binding"/>
    <property type="evidence" value="ECO:0007669"/>
    <property type="project" value="TreeGrafter"/>
</dbReference>
<dbReference type="SMART" id="SM01250">
    <property type="entry name" value="KAT11"/>
    <property type="match status" value="1"/>
</dbReference>
<dbReference type="Pfam" id="PF08214">
    <property type="entry name" value="HAT_KAT11"/>
    <property type="match status" value="1"/>
</dbReference>
<comment type="subcellular location">
    <subcellularLocation>
        <location evidence="1">Nucleus</location>
    </subcellularLocation>
</comment>
<reference evidence="10" key="1">
    <citation type="submission" date="2021-02" db="EMBL/GenBank/DDBJ databases">
        <authorList>
            <person name="Nowell W R."/>
        </authorList>
    </citation>
    <scope>NUCLEOTIDE SEQUENCE</scope>
</reference>
<gene>
    <name evidence="11" type="ORF">JXQ802_LOCUS58314</name>
    <name evidence="10" type="ORF">PYM288_LOCUS41693</name>
</gene>
<evidence type="ECO:0000313" key="13">
    <source>
        <dbReference type="Proteomes" id="UP000663870"/>
    </source>
</evidence>
<keyword evidence="13" id="KW-1185">Reference proteome</keyword>
<keyword evidence="4" id="KW-0156">Chromatin regulator</keyword>